<dbReference type="EMBL" id="BAMV01000014">
    <property type="protein sequence ID" value="GAN60603.1"/>
    <property type="molecule type" value="Genomic_DNA"/>
</dbReference>
<dbReference type="PANTHER" id="PTHR30137:SF15">
    <property type="entry name" value="BLL6902 PROTEIN"/>
    <property type="match status" value="1"/>
</dbReference>
<reference evidence="3 5" key="2">
    <citation type="submission" date="2019-07" db="EMBL/GenBank/DDBJ databases">
        <title>Whole genome shotgun sequence of Acetobacter cibinongensis NBRC 16605.</title>
        <authorList>
            <person name="Hosoyama A."/>
            <person name="Uohara A."/>
            <person name="Ohji S."/>
            <person name="Ichikawa N."/>
        </authorList>
    </citation>
    <scope>NUCLEOTIDE SEQUENCE [LARGE SCALE GENOMIC DNA]</scope>
    <source>
        <strain evidence="3 5">NBRC 16605</strain>
    </source>
</reference>
<dbReference type="InterPro" id="IPR036661">
    <property type="entry name" value="Luciferase-like_sf"/>
</dbReference>
<accession>A0A0D6N4V7</accession>
<protein>
    <submittedName>
        <fullName evidence="2 3">Monooxygenase</fullName>
    </submittedName>
</protein>
<dbReference type="GO" id="GO:0004497">
    <property type="term" value="F:monooxygenase activity"/>
    <property type="evidence" value="ECO:0007669"/>
    <property type="project" value="UniProtKB-KW"/>
</dbReference>
<keyword evidence="5" id="KW-1185">Reference proteome</keyword>
<name>A0A0D6N4V7_9PROT</name>
<dbReference type="RefSeq" id="WP_048838667.1">
    <property type="nucleotide sequence ID" value="NZ_BAMV01000014.1"/>
</dbReference>
<reference evidence="2 4" key="1">
    <citation type="submission" date="2012-11" db="EMBL/GenBank/DDBJ databases">
        <title>Whole genome sequence of Acetobacter cibinongensis 4H-1.</title>
        <authorList>
            <person name="Azuma Y."/>
            <person name="Higashiura N."/>
            <person name="Hirakawa H."/>
            <person name="Matsushita K."/>
        </authorList>
    </citation>
    <scope>NUCLEOTIDE SEQUENCE [LARGE SCALE GENOMIC DNA]</scope>
    <source>
        <strain evidence="2 4">4H-1</strain>
    </source>
</reference>
<dbReference type="Proteomes" id="UP000032671">
    <property type="component" value="Unassembled WGS sequence"/>
</dbReference>
<proteinExistence type="predicted"/>
<comment type="caution">
    <text evidence="2">The sequence shown here is derived from an EMBL/GenBank/DDBJ whole genome shotgun (WGS) entry which is preliminary data.</text>
</comment>
<feature type="domain" description="Luciferase-like" evidence="1">
    <location>
        <begin position="10"/>
        <end position="234"/>
    </location>
</feature>
<dbReference type="InterPro" id="IPR011251">
    <property type="entry name" value="Luciferase-like_dom"/>
</dbReference>
<dbReference type="Proteomes" id="UP000321891">
    <property type="component" value="Unassembled WGS sequence"/>
</dbReference>
<keyword evidence="2" id="KW-0503">Monooxygenase</keyword>
<gene>
    <name evidence="2" type="ORF">Abci_014_015</name>
    <name evidence="3" type="ORF">ACI01nite_23870</name>
</gene>
<dbReference type="EMBL" id="BJVU01000013">
    <property type="protein sequence ID" value="GEL59785.1"/>
    <property type="molecule type" value="Genomic_DNA"/>
</dbReference>
<accession>A0A6N3SQY1</accession>
<dbReference type="Pfam" id="PF00296">
    <property type="entry name" value="Bac_luciferase"/>
    <property type="match status" value="1"/>
</dbReference>
<organism evidence="2 4">
    <name type="scientific">Acetobacter cibinongensis</name>
    <dbReference type="NCBI Taxonomy" id="146475"/>
    <lineage>
        <taxon>Bacteria</taxon>
        <taxon>Pseudomonadati</taxon>
        <taxon>Pseudomonadota</taxon>
        <taxon>Alphaproteobacteria</taxon>
        <taxon>Acetobacterales</taxon>
        <taxon>Acetobacteraceae</taxon>
        <taxon>Acetobacter</taxon>
    </lineage>
</organism>
<evidence type="ECO:0000259" key="1">
    <source>
        <dbReference type="Pfam" id="PF00296"/>
    </source>
</evidence>
<evidence type="ECO:0000313" key="2">
    <source>
        <dbReference type="EMBL" id="GAN60603.1"/>
    </source>
</evidence>
<evidence type="ECO:0000313" key="3">
    <source>
        <dbReference type="EMBL" id="GEL59785.1"/>
    </source>
</evidence>
<dbReference type="AlphaFoldDB" id="A0A0D6N4V7"/>
<dbReference type="Gene3D" id="3.20.20.30">
    <property type="entry name" value="Luciferase-like domain"/>
    <property type="match status" value="1"/>
</dbReference>
<dbReference type="GO" id="GO:0016705">
    <property type="term" value="F:oxidoreductase activity, acting on paired donors, with incorporation or reduction of molecular oxygen"/>
    <property type="evidence" value="ECO:0007669"/>
    <property type="project" value="InterPro"/>
</dbReference>
<dbReference type="SUPFAM" id="SSF51679">
    <property type="entry name" value="Bacterial luciferase-like"/>
    <property type="match status" value="1"/>
</dbReference>
<evidence type="ECO:0000313" key="5">
    <source>
        <dbReference type="Proteomes" id="UP000321891"/>
    </source>
</evidence>
<evidence type="ECO:0000313" key="4">
    <source>
        <dbReference type="Proteomes" id="UP000032671"/>
    </source>
</evidence>
<keyword evidence="2" id="KW-0560">Oxidoreductase</keyword>
<dbReference type="GO" id="GO:0005829">
    <property type="term" value="C:cytosol"/>
    <property type="evidence" value="ECO:0007669"/>
    <property type="project" value="TreeGrafter"/>
</dbReference>
<dbReference type="PANTHER" id="PTHR30137">
    <property type="entry name" value="LUCIFERASE-LIKE MONOOXYGENASE"/>
    <property type="match status" value="1"/>
</dbReference>
<dbReference type="InterPro" id="IPR050766">
    <property type="entry name" value="Bact_Lucif_Oxidored"/>
</dbReference>
<sequence>MTNPFKLGFLTHVSADAEPQITYNNLIKLFVAAEKFGYESGWIAQHHLSRGTGLSPSPLLLLSAIAAHTQHIHLATGITVLPFEDPIRLAEDATVLNSLSNKRVQLGLGSGGANVVSFPAFNVEYEKRSDIFNNKLNVLQNQFENSSLPDAQILRKKLWHSHSTPEGAVLAAHQSNGFLLGTAVHNPATVQKPLAEAYLNTWDNKNEKPRLGIIRAVFPATDRQTAQQELAPDLKPFGDWLKREKLAAGEISVADIIDKLNVHHGSVGDITSSLQKDPCLFGYLTDFIVVVQSASSTIDDAIKRLDIIANEIAPKFGWQSRYSGQ</sequence>
<dbReference type="STRING" id="1231339.Abci_014_015"/>